<reference evidence="6 7" key="1">
    <citation type="submission" date="2018-03" db="EMBL/GenBank/DDBJ databases">
        <title>Genomes of Pezizomycetes fungi and the evolution of truffles.</title>
        <authorList>
            <person name="Murat C."/>
            <person name="Payen T."/>
            <person name="Noel B."/>
            <person name="Kuo A."/>
            <person name="Martin F.M."/>
        </authorList>
    </citation>
    <scope>NUCLEOTIDE SEQUENCE [LARGE SCALE GENOMIC DNA]</scope>
    <source>
        <strain evidence="6">091103-1</strain>
    </source>
</reference>
<keyword evidence="3" id="KW-0464">Manganese</keyword>
<evidence type="ECO:0000256" key="3">
    <source>
        <dbReference type="PIRSR" id="PIRSR617774-2"/>
    </source>
</evidence>
<evidence type="ECO:0000256" key="2">
    <source>
        <dbReference type="PIRSR" id="PIRSR617774-1"/>
    </source>
</evidence>
<comment type="caution">
    <text evidence="6">The sequence shown here is derived from an EMBL/GenBank/DDBJ whole genome shotgun (WGS) entry which is preliminary data.</text>
</comment>
<gene>
    <name evidence="6" type="ORF">C7212DRAFT_359369</name>
</gene>
<dbReference type="GO" id="GO:0033609">
    <property type="term" value="P:oxalate metabolic process"/>
    <property type="evidence" value="ECO:0007669"/>
    <property type="project" value="InterPro"/>
</dbReference>
<dbReference type="InterPro" id="IPR011051">
    <property type="entry name" value="RmlC_Cupin_sf"/>
</dbReference>
<evidence type="ECO:0000256" key="4">
    <source>
        <dbReference type="SAM" id="MobiDB-lite"/>
    </source>
</evidence>
<accession>A0A317SGU1</accession>
<evidence type="ECO:0000256" key="1">
    <source>
        <dbReference type="ARBA" id="ARBA00022723"/>
    </source>
</evidence>
<feature type="binding site" evidence="3">
    <location>
        <position position="189"/>
    </location>
    <ligand>
        <name>Mn(2+)</name>
        <dbReference type="ChEBI" id="CHEBI:29035"/>
        <label>1</label>
    </ligand>
</feature>
<evidence type="ECO:0000259" key="5">
    <source>
        <dbReference type="SMART" id="SM00835"/>
    </source>
</evidence>
<organism evidence="6 7">
    <name type="scientific">Tuber magnatum</name>
    <name type="common">white Piedmont truffle</name>
    <dbReference type="NCBI Taxonomy" id="42249"/>
    <lineage>
        <taxon>Eukaryota</taxon>
        <taxon>Fungi</taxon>
        <taxon>Dikarya</taxon>
        <taxon>Ascomycota</taxon>
        <taxon>Pezizomycotina</taxon>
        <taxon>Pezizomycetes</taxon>
        <taxon>Pezizales</taxon>
        <taxon>Tuberaceae</taxon>
        <taxon>Tuber</taxon>
    </lineage>
</organism>
<feature type="domain" description="Cupin type-1" evidence="5">
    <location>
        <begin position="327"/>
        <end position="464"/>
    </location>
</feature>
<evidence type="ECO:0000313" key="6">
    <source>
        <dbReference type="EMBL" id="PWW73633.1"/>
    </source>
</evidence>
<keyword evidence="1 3" id="KW-0479">Metal-binding</keyword>
<dbReference type="SMART" id="SM00835">
    <property type="entry name" value="Cupin_1"/>
    <property type="match status" value="2"/>
</dbReference>
<feature type="binding site" evidence="3">
    <location>
        <position position="375"/>
    </location>
    <ligand>
        <name>Mn(2+)</name>
        <dbReference type="ChEBI" id="CHEBI:29035"/>
        <label>2</label>
    </ligand>
</feature>
<feature type="binding site" evidence="3">
    <location>
        <position position="414"/>
    </location>
    <ligand>
        <name>Mn(2+)</name>
        <dbReference type="ChEBI" id="CHEBI:29035"/>
        <label>2</label>
    </ligand>
</feature>
<dbReference type="InterPro" id="IPR014710">
    <property type="entry name" value="RmlC-like_jellyroll"/>
</dbReference>
<name>A0A317SGU1_9PEZI</name>
<feature type="domain" description="Cupin type-1" evidence="5">
    <location>
        <begin position="149"/>
        <end position="284"/>
    </location>
</feature>
<dbReference type="OrthoDB" id="10263073at2759"/>
<dbReference type="Pfam" id="PF00190">
    <property type="entry name" value="Cupin_1"/>
    <property type="match status" value="2"/>
</dbReference>
<dbReference type="Proteomes" id="UP000246991">
    <property type="component" value="Unassembled WGS sequence"/>
</dbReference>
<sequence>MSGGGADCLAPREHGGNHEGSFVMGLPALDTPPPLSQAATKTYAVSGDLRGPTSLRGYDPELPFATESANRAPIQLAPGQDKDDPEGRILNFENITEPQPLRGTRGGTIASNHDIELEKSHPDSFAPPTTDHGAVKQAEWPLGLSHVKLGLDRAGWSRQQNINVLPAATEMAGVNMRLEAGGYRELHWHTAGEWALMLNGSARIQAMNVDGQTFIDDVTKGDVWFFPSGVPHSIQGLENGTEFLLVFDDGEFSEDSTFLVSETFALNPKEVLTKNFQLPERAFNDIPEGELFIFPGTEAPEDIEKQNVTGPAGIIPNKESYSYHWSLQKPITAPGGTVKILDSNTFPIAENFAAALVTIKPGALREIHWHPDSDEWSYFLSGTARLTIYAAQGNARTFDFRTGDVGYIPKSQTHYIENTGTEDVVVLEVLQAKRFTDFSVGQWLALTPPQVVQDTLHLSDESISKLSKDKPFVVDGPIPE</sequence>
<feature type="binding site" evidence="3">
    <location>
        <position position="368"/>
    </location>
    <ligand>
        <name>Mn(2+)</name>
        <dbReference type="ChEBI" id="CHEBI:29035"/>
        <label>2</label>
    </ligand>
</feature>
<evidence type="ECO:0000313" key="7">
    <source>
        <dbReference type="Proteomes" id="UP000246991"/>
    </source>
</evidence>
<keyword evidence="7" id="KW-1185">Reference proteome</keyword>
<feature type="region of interest" description="Disordered" evidence="4">
    <location>
        <begin position="67"/>
        <end position="86"/>
    </location>
</feature>
<dbReference type="AlphaFoldDB" id="A0A317SGU1"/>
<feature type="binding site" evidence="3">
    <location>
        <position position="193"/>
    </location>
    <ligand>
        <name>Mn(2+)</name>
        <dbReference type="ChEBI" id="CHEBI:29035"/>
        <label>1</label>
    </ligand>
</feature>
<feature type="binding site" evidence="3">
    <location>
        <position position="370"/>
    </location>
    <ligand>
        <name>Mn(2+)</name>
        <dbReference type="ChEBI" id="CHEBI:29035"/>
        <label>2</label>
    </ligand>
</feature>
<dbReference type="CDD" id="cd20305">
    <property type="entry name" value="cupin_OxDC_C"/>
    <property type="match status" value="1"/>
</dbReference>
<feature type="binding site" evidence="3">
    <location>
        <position position="232"/>
    </location>
    <ligand>
        <name>Mn(2+)</name>
        <dbReference type="ChEBI" id="CHEBI:29035"/>
        <label>1</label>
    </ligand>
</feature>
<dbReference type="SUPFAM" id="SSF51182">
    <property type="entry name" value="RmlC-like cupins"/>
    <property type="match status" value="1"/>
</dbReference>
<comment type="cofactor">
    <cofactor evidence="3">
        <name>Mn(2+)</name>
        <dbReference type="ChEBI" id="CHEBI:29035"/>
    </cofactor>
    <text evidence="3">Binds 2 manganese ions per subunit.</text>
</comment>
<dbReference type="InterPro" id="IPR051610">
    <property type="entry name" value="GPI/OXD"/>
</dbReference>
<dbReference type="InterPro" id="IPR017774">
    <property type="entry name" value="Bicupin_oxalate_deCO2ase/Oxase"/>
</dbReference>
<feature type="active site" description="Proton donor" evidence="2">
    <location>
        <position position="428"/>
    </location>
</feature>
<dbReference type="InterPro" id="IPR006045">
    <property type="entry name" value="Cupin_1"/>
</dbReference>
<dbReference type="PANTHER" id="PTHR35848">
    <property type="entry name" value="OXALATE-BINDING PROTEIN"/>
    <property type="match status" value="1"/>
</dbReference>
<protein>
    <submittedName>
        <fullName evidence="6">Bicupin, oxalate decarboxylase/oxidase</fullName>
    </submittedName>
</protein>
<feature type="region of interest" description="Disordered" evidence="4">
    <location>
        <begin position="1"/>
        <end position="35"/>
    </location>
</feature>
<dbReference type="PANTHER" id="PTHR35848:SF9">
    <property type="entry name" value="SLL1358 PROTEIN"/>
    <property type="match status" value="1"/>
</dbReference>
<dbReference type="CDD" id="cd20304">
    <property type="entry name" value="cupin_OxDC_N"/>
    <property type="match status" value="1"/>
</dbReference>
<dbReference type="STRING" id="42249.A0A317SGU1"/>
<proteinExistence type="predicted"/>
<dbReference type="NCBIfam" id="TIGR03404">
    <property type="entry name" value="bicupin_oxalic"/>
    <property type="match status" value="1"/>
</dbReference>
<dbReference type="EMBL" id="PYWC01000076">
    <property type="protein sequence ID" value="PWW73633.1"/>
    <property type="molecule type" value="Genomic_DNA"/>
</dbReference>
<feature type="binding site" evidence="3">
    <location>
        <position position="187"/>
    </location>
    <ligand>
        <name>Mn(2+)</name>
        <dbReference type="ChEBI" id="CHEBI:29035"/>
        <label>1</label>
    </ligand>
</feature>
<dbReference type="Gene3D" id="2.60.120.10">
    <property type="entry name" value="Jelly Rolls"/>
    <property type="match status" value="2"/>
</dbReference>
<dbReference type="GO" id="GO:0046872">
    <property type="term" value="F:metal ion binding"/>
    <property type="evidence" value="ECO:0007669"/>
    <property type="project" value="UniProtKB-KW"/>
</dbReference>